<dbReference type="Gene3D" id="2.60.40.3940">
    <property type="match status" value="1"/>
</dbReference>
<feature type="domain" description="Phage tail fibre protein N-terminal" evidence="2">
    <location>
        <begin position="5"/>
        <end position="132"/>
    </location>
</feature>
<organism evidence="4 5">
    <name type="scientific">Stutzerimonas stutzeri</name>
    <name type="common">Pseudomonas stutzeri</name>
    <dbReference type="NCBI Taxonomy" id="316"/>
    <lineage>
        <taxon>Bacteria</taxon>
        <taxon>Pseudomonadati</taxon>
        <taxon>Pseudomonadota</taxon>
        <taxon>Gammaproteobacteria</taxon>
        <taxon>Pseudomonadales</taxon>
        <taxon>Pseudomonadaceae</taxon>
        <taxon>Stutzerimonas</taxon>
    </lineage>
</organism>
<dbReference type="Proteomes" id="UP000438983">
    <property type="component" value="Chromosome"/>
</dbReference>
<dbReference type="Pfam" id="PF12571">
    <property type="entry name" value="Phage_tail_fib"/>
    <property type="match status" value="1"/>
</dbReference>
<feature type="region of interest" description="Disordered" evidence="1">
    <location>
        <begin position="272"/>
        <end position="292"/>
    </location>
</feature>
<protein>
    <recommendedName>
        <fullName evidence="6">Tail fiber protein</fullName>
    </recommendedName>
</protein>
<dbReference type="CDD" id="cd19958">
    <property type="entry name" value="pyocin_knob"/>
    <property type="match status" value="2"/>
</dbReference>
<evidence type="ECO:0008006" key="6">
    <source>
        <dbReference type="Google" id="ProtNLM"/>
    </source>
</evidence>
<dbReference type="RefSeq" id="WP_158188950.1">
    <property type="nucleotide sequence ID" value="NZ_CP046902.1"/>
</dbReference>
<gene>
    <name evidence="4" type="ORF">GQA94_15975</name>
</gene>
<sequence>MALPITITDAGRAEIINAQNTGTGPVTITEIGFGTGQYTPLKTRTALQAQVKRVGSIAGQAVAADTIHVMALDESSSSYNVGEFGLFSDKGTLIAVYSQPAASGWIIQKAGPSTLLLATDIILESLNATSLTFGDISFINPPATTTVQGVVELATPEETQAGTDAARVVTPAGLKSLTATTTRAGLVQLNDSLSSLSTSQALTAAQGKKLQDEKQPKDQTLTALAGLVTAANQLIYATGADAFATTNLTAFARTLLDDVDAATALATLGAAPLNSPTLTGEPKAPTPLPSDSDTSIATTAFVRAAMAAFGVGAQGASFLATPSTIGGADTTTDWNSITSPGWWRKVLGTANPNNPGGGTAHWYCLVLEYGGTGNCTQVAFPYGTNAGAGTVKWRSCYNGAWSVWNELWHSSNLTKQFSAADLTSDSLARVDTVRRRLGAPGNLYTERVILLHPLYQSTLLRQFLVDGKITATRGYTNAGNVLHSVEVTSQAAYNSHDTMVYGLDGTGGVTWEVVSCTYGGVKYAALKMPYQASAFGGGIFFEGQVLGDDSNCLAIIDYFSYNTGVVNSEINNSIAPLSARNNFQVGGKSVFHTGNVPAFIQTLLDDADAATARATLGANNASNLNAGGVSIDLLPGAVRNQTQGSTIQDPNSATDPVILTNHANSPSASLYWHITTTFYSTISATGNRGQVAVSYNAGATQVYARNCFNSSWTPWVRCDAGGVSVPKNTASLGASGWSRDGDTGLIMQWGNNAVSASGTLITLPMTFPNAFVHLGATQNLAAGEFDEVTAVKVGTSQMRIYSTNAGGSVDWLAIGY</sequence>
<dbReference type="Pfam" id="PF21882">
    <property type="entry name" value="Gp53-like_C"/>
    <property type="match status" value="1"/>
</dbReference>
<evidence type="ECO:0000259" key="3">
    <source>
        <dbReference type="Pfam" id="PF21882"/>
    </source>
</evidence>
<evidence type="ECO:0000313" key="5">
    <source>
        <dbReference type="Proteomes" id="UP000438983"/>
    </source>
</evidence>
<name>A0A6I6LKT7_STUST</name>
<dbReference type="InterPro" id="IPR022225">
    <property type="entry name" value="Phage_tail_fibre_N"/>
</dbReference>
<dbReference type="InterPro" id="IPR054075">
    <property type="entry name" value="Gp53-like_C"/>
</dbReference>
<dbReference type="AlphaFoldDB" id="A0A6I6LKT7"/>
<feature type="domain" description="Putative tail fiber protein gp53-like C-terminal" evidence="3">
    <location>
        <begin position="742"/>
        <end position="816"/>
    </location>
</feature>
<accession>A0A6I6LKT7</accession>
<evidence type="ECO:0000259" key="2">
    <source>
        <dbReference type="Pfam" id="PF12571"/>
    </source>
</evidence>
<reference evidence="4 5" key="1">
    <citation type="submission" date="2019-12" db="EMBL/GenBank/DDBJ databases">
        <title>Complete genome sequence of Pseudomonas stutzeri.</title>
        <authorList>
            <person name="Lim S.R."/>
            <person name="Kim J.H."/>
        </authorList>
    </citation>
    <scope>NUCLEOTIDE SEQUENCE [LARGE SCALE GENOMIC DNA]</scope>
    <source>
        <strain evidence="4 5">PM101005</strain>
    </source>
</reference>
<evidence type="ECO:0000256" key="1">
    <source>
        <dbReference type="SAM" id="MobiDB-lite"/>
    </source>
</evidence>
<proteinExistence type="predicted"/>
<dbReference type="OrthoDB" id="9810174at2"/>
<dbReference type="EMBL" id="CP046902">
    <property type="protein sequence ID" value="QGZ31489.1"/>
    <property type="molecule type" value="Genomic_DNA"/>
</dbReference>
<evidence type="ECO:0000313" key="4">
    <source>
        <dbReference type="EMBL" id="QGZ31489.1"/>
    </source>
</evidence>